<organism evidence="2 3">
    <name type="scientific">Ranitomeya imitator</name>
    <name type="common">mimic poison frog</name>
    <dbReference type="NCBI Taxonomy" id="111125"/>
    <lineage>
        <taxon>Eukaryota</taxon>
        <taxon>Metazoa</taxon>
        <taxon>Chordata</taxon>
        <taxon>Craniata</taxon>
        <taxon>Vertebrata</taxon>
        <taxon>Euteleostomi</taxon>
        <taxon>Amphibia</taxon>
        <taxon>Batrachia</taxon>
        <taxon>Anura</taxon>
        <taxon>Neobatrachia</taxon>
        <taxon>Hyloidea</taxon>
        <taxon>Dendrobatidae</taxon>
        <taxon>Dendrobatinae</taxon>
        <taxon>Ranitomeya</taxon>
    </lineage>
</organism>
<feature type="compositionally biased region" description="Basic and acidic residues" evidence="1">
    <location>
        <begin position="34"/>
        <end position="47"/>
    </location>
</feature>
<accession>A0ABN9LAS9</accession>
<name>A0ABN9LAS9_9NEOB</name>
<keyword evidence="3" id="KW-1185">Reference proteome</keyword>
<reference evidence="2" key="1">
    <citation type="submission" date="2023-07" db="EMBL/GenBank/DDBJ databases">
        <authorList>
            <person name="Stuckert A."/>
        </authorList>
    </citation>
    <scope>NUCLEOTIDE SEQUENCE</scope>
</reference>
<sequence>MEVAAKLQQFARAEAAEEGAGADTEEEEEEESPAGEHEVQQGRKESKMAVAEGGPEEMAPEAEPTLRDVFALVSS</sequence>
<dbReference type="Proteomes" id="UP001176940">
    <property type="component" value="Unassembled WGS sequence"/>
</dbReference>
<evidence type="ECO:0000256" key="1">
    <source>
        <dbReference type="SAM" id="MobiDB-lite"/>
    </source>
</evidence>
<protein>
    <submittedName>
        <fullName evidence="2">Uncharacterized protein</fullName>
    </submittedName>
</protein>
<gene>
    <name evidence="2" type="ORF">RIMI_LOCUS6697309</name>
</gene>
<comment type="caution">
    <text evidence="2">The sequence shown here is derived from an EMBL/GenBank/DDBJ whole genome shotgun (WGS) entry which is preliminary data.</text>
</comment>
<feature type="compositionally biased region" description="Acidic residues" evidence="1">
    <location>
        <begin position="23"/>
        <end position="33"/>
    </location>
</feature>
<dbReference type="EMBL" id="CAUEEQ010012214">
    <property type="protein sequence ID" value="CAJ0936271.1"/>
    <property type="molecule type" value="Genomic_DNA"/>
</dbReference>
<feature type="region of interest" description="Disordered" evidence="1">
    <location>
        <begin position="1"/>
        <end position="67"/>
    </location>
</feature>
<evidence type="ECO:0000313" key="2">
    <source>
        <dbReference type="EMBL" id="CAJ0936271.1"/>
    </source>
</evidence>
<evidence type="ECO:0000313" key="3">
    <source>
        <dbReference type="Proteomes" id="UP001176940"/>
    </source>
</evidence>
<proteinExistence type="predicted"/>